<accession>A0A7V8VEQ8</accession>
<gene>
    <name evidence="2" type="ORF">H0921_11065</name>
</gene>
<keyword evidence="3" id="KW-1185">Reference proteome</keyword>
<dbReference type="PANTHER" id="PTHR30093:SF2">
    <property type="entry name" value="TYPE II SECRETION SYSTEM PROTEIN H"/>
    <property type="match status" value="1"/>
</dbReference>
<dbReference type="Pfam" id="PF07596">
    <property type="entry name" value="SBP_bac_10"/>
    <property type="match status" value="1"/>
</dbReference>
<dbReference type="EMBL" id="JACEFB010000007">
    <property type="protein sequence ID" value="MBA2226700.1"/>
    <property type="molecule type" value="Genomic_DNA"/>
</dbReference>
<name>A0A7V8VEQ8_9BACT</name>
<feature type="domain" description="DUF1559" evidence="1">
    <location>
        <begin position="32"/>
        <end position="279"/>
    </location>
</feature>
<comment type="caution">
    <text evidence="2">The sequence shown here is derived from an EMBL/GenBank/DDBJ whole genome shotgun (WGS) entry which is preliminary data.</text>
</comment>
<dbReference type="InterPro" id="IPR012902">
    <property type="entry name" value="N_methyl_site"/>
</dbReference>
<dbReference type="InterPro" id="IPR027558">
    <property type="entry name" value="Pre_pil_HX9DG_C"/>
</dbReference>
<dbReference type="InterPro" id="IPR045584">
    <property type="entry name" value="Pilin-like"/>
</dbReference>
<evidence type="ECO:0000313" key="2">
    <source>
        <dbReference type="EMBL" id="MBA2226700.1"/>
    </source>
</evidence>
<dbReference type="PANTHER" id="PTHR30093">
    <property type="entry name" value="GENERAL SECRETION PATHWAY PROTEIN G"/>
    <property type="match status" value="1"/>
</dbReference>
<sequence>MTRPRWGFSLIEVVVVIAIVALLAGLLLSAVQQVRGAAARMQCQNHLRQLALGCHHYAAAKGQLPPGVVIGNGKPEQVPMFCSTWLVHILPYIEQSAVWEQVQAAYRADPSPFGSAHQAVAQVVIPVYGCPSDSRVSSPQVIPDSHLVKSLSSYLGVMGDNYASGDGVLYTDSQVKMVDIRDGTSQTLLIGERPPAANLTFGRWYNGRGQAFTGSLDAILGVREINLRPQGIPDCPRVVYRFEPGDFWDNCDVFHFWSPHSGGANFAWADGSVRWIPYSAARWMPALASRAGGEVVELPE</sequence>
<dbReference type="AlphaFoldDB" id="A0A7V8VEQ8"/>
<evidence type="ECO:0000259" key="1">
    <source>
        <dbReference type="Pfam" id="PF07596"/>
    </source>
</evidence>
<dbReference type="Proteomes" id="UP000542342">
    <property type="component" value="Unassembled WGS sequence"/>
</dbReference>
<dbReference type="Gene3D" id="3.30.700.10">
    <property type="entry name" value="Glycoprotein, Type 4 Pilin"/>
    <property type="match status" value="1"/>
</dbReference>
<proteinExistence type="predicted"/>
<dbReference type="InterPro" id="IPR011453">
    <property type="entry name" value="DUF1559"/>
</dbReference>
<dbReference type="NCBIfam" id="TIGR02532">
    <property type="entry name" value="IV_pilin_GFxxxE"/>
    <property type="match status" value="1"/>
</dbReference>
<reference evidence="2 3" key="1">
    <citation type="submission" date="2020-07" db="EMBL/GenBank/DDBJ databases">
        <title>Thermogemmata thermophila gen. nov., sp. nov., a novel moderate thermophilic planctomycete from a Kamchatka hot spring.</title>
        <authorList>
            <person name="Elcheninov A.G."/>
            <person name="Podosokorskaya O.A."/>
            <person name="Kovaleva O.L."/>
            <person name="Novikov A."/>
            <person name="Bonch-Osmolovskaya E.A."/>
            <person name="Toshchakov S.V."/>
            <person name="Kublanov I.V."/>
        </authorList>
    </citation>
    <scope>NUCLEOTIDE SEQUENCE [LARGE SCALE GENOMIC DNA]</scope>
    <source>
        <strain evidence="2 3">2918</strain>
    </source>
</reference>
<protein>
    <submittedName>
        <fullName evidence="2">DUF1559 domain-containing protein</fullName>
    </submittedName>
</protein>
<dbReference type="RefSeq" id="WP_194538144.1">
    <property type="nucleotide sequence ID" value="NZ_JACEFB010000007.1"/>
</dbReference>
<evidence type="ECO:0000313" key="3">
    <source>
        <dbReference type="Proteomes" id="UP000542342"/>
    </source>
</evidence>
<dbReference type="NCBIfam" id="TIGR04294">
    <property type="entry name" value="pre_pil_HX9DG"/>
    <property type="match status" value="1"/>
</dbReference>
<dbReference type="SUPFAM" id="SSF54523">
    <property type="entry name" value="Pili subunits"/>
    <property type="match status" value="1"/>
</dbReference>
<organism evidence="2 3">
    <name type="scientific">Thermogemmata fonticola</name>
    <dbReference type="NCBI Taxonomy" id="2755323"/>
    <lineage>
        <taxon>Bacteria</taxon>
        <taxon>Pseudomonadati</taxon>
        <taxon>Planctomycetota</taxon>
        <taxon>Planctomycetia</taxon>
        <taxon>Gemmatales</taxon>
        <taxon>Gemmataceae</taxon>
        <taxon>Thermogemmata</taxon>
    </lineage>
</organism>